<reference evidence="2 3" key="1">
    <citation type="submission" date="2018-06" db="EMBL/GenBank/DDBJ databases">
        <authorList>
            <consortium name="Pathogen Informatics"/>
            <person name="Doyle S."/>
        </authorList>
    </citation>
    <scope>NUCLEOTIDE SEQUENCE [LARGE SCALE GENOMIC DNA]</scope>
    <source>
        <strain evidence="2 3">NCTC8540</strain>
    </source>
</reference>
<protein>
    <submittedName>
        <fullName evidence="2">Filamentous hemagglutinin outer membrane protein</fullName>
    </submittedName>
</protein>
<dbReference type="Proteomes" id="UP000254496">
    <property type="component" value="Unassembled WGS sequence"/>
</dbReference>
<dbReference type="Gene3D" id="2.160.20.10">
    <property type="entry name" value="Single-stranded right-handed beta-helix, Pectin lyase-like"/>
    <property type="match status" value="1"/>
</dbReference>
<dbReference type="EMBL" id="UGHJ01000001">
    <property type="protein sequence ID" value="STO69398.1"/>
    <property type="molecule type" value="Genomic_DNA"/>
</dbReference>
<dbReference type="RefSeq" id="WP_115073388.1">
    <property type="nucleotide sequence ID" value="NZ_UGHE01000002.1"/>
</dbReference>
<name>A0AB38HCK4_9PAST</name>
<comment type="caution">
    <text evidence="2">The sequence shown here is derived from an EMBL/GenBank/DDBJ whole genome shotgun (WGS) entry which is preliminary data.</text>
</comment>
<dbReference type="InterPro" id="IPR012334">
    <property type="entry name" value="Pectin_lyas_fold"/>
</dbReference>
<dbReference type="SMART" id="SM00912">
    <property type="entry name" value="Haemagg_act"/>
    <property type="match status" value="1"/>
</dbReference>
<gene>
    <name evidence="2" type="primary">fhaB</name>
    <name evidence="2" type="ORF">NCTC8540_01931</name>
</gene>
<feature type="domain" description="Filamentous haemagglutinin FhaB/tRNA nuclease CdiA-like TPS" evidence="1">
    <location>
        <begin position="93"/>
        <end position="213"/>
    </location>
</feature>
<proteinExistence type="predicted"/>
<dbReference type="Pfam" id="PF13018">
    <property type="entry name" value="ESPR"/>
    <property type="match status" value="1"/>
</dbReference>
<dbReference type="Pfam" id="PF13332">
    <property type="entry name" value="Fil_haemagg_2"/>
    <property type="match status" value="2"/>
</dbReference>
<dbReference type="GO" id="GO:0003824">
    <property type="term" value="F:catalytic activity"/>
    <property type="evidence" value="ECO:0007669"/>
    <property type="project" value="UniProtKB-ARBA"/>
</dbReference>
<dbReference type="InterPro" id="IPR025157">
    <property type="entry name" value="Hemagglutinin_rpt"/>
</dbReference>
<evidence type="ECO:0000259" key="1">
    <source>
        <dbReference type="SMART" id="SM00912"/>
    </source>
</evidence>
<dbReference type="InterPro" id="IPR011050">
    <property type="entry name" value="Pectin_lyase_fold/virulence"/>
</dbReference>
<dbReference type="NCBIfam" id="TIGR01901">
    <property type="entry name" value="adhes_NPXG"/>
    <property type="match status" value="1"/>
</dbReference>
<accession>A0AB38HCK4</accession>
<dbReference type="SUPFAM" id="SSF51126">
    <property type="entry name" value="Pectin lyase-like"/>
    <property type="match status" value="1"/>
</dbReference>
<organism evidence="2 3">
    <name type="scientific">Canicola haemoglobinophilus</name>
    <dbReference type="NCBI Taxonomy" id="733"/>
    <lineage>
        <taxon>Bacteria</taxon>
        <taxon>Pseudomonadati</taxon>
        <taxon>Pseudomonadota</taxon>
        <taxon>Gammaproteobacteria</taxon>
        <taxon>Pasteurellales</taxon>
        <taxon>Pasteurellaceae</taxon>
        <taxon>Canicola</taxon>
    </lineage>
</organism>
<dbReference type="InterPro" id="IPR024973">
    <property type="entry name" value="ESPR"/>
</dbReference>
<evidence type="ECO:0000313" key="2">
    <source>
        <dbReference type="EMBL" id="STO69398.1"/>
    </source>
</evidence>
<dbReference type="InterPro" id="IPR008638">
    <property type="entry name" value="FhaB/CdiA-like_TPS"/>
</dbReference>
<dbReference type="Pfam" id="PF05860">
    <property type="entry name" value="TPS"/>
    <property type="match status" value="1"/>
</dbReference>
<evidence type="ECO:0000313" key="3">
    <source>
        <dbReference type="Proteomes" id="UP000254496"/>
    </source>
</evidence>
<sequence>MNNKYFRVIFSKVLNCLVVVSELAKSEGKDNKKCGAFLLPFSQFLGKLKPIAFRFFCALGFVTFTTHTLAETLIIQADKAAPKNQQPIILHTANGLPQVNIQTPNAQGLSHNKYTKFDVDKKGAILNNSASNVKTQQAGWIQGNPYLAKGEAKVILNEVNSHDPSVLKGYVEVAGKKADVIIANPSGLHCDGCGIINAHRATFTTGQAQINNGHLEGFVVEKGRVTVSGKGLDNSKVDYTEILAREVQANAGIWSKKELKVATGKNHIKRTSAEENLQILHTQEENSAENAPHFAIDVGELGGMYAGKIHLIGTENGVGVRNVGHIGANADSLVIDSRGRIVNTGTLSANNKLDLTTAKNIENSAKVESRQGSIKFNSAEDIQQHGIVVALEGNIQMRGENIHQQGKTLAKENIDLHATELNNHDGIILAEDATLNLQVGKLSNKQGAIVAHNLNVKVQNNADNTDGTIQGKESLNLSAQVLNNQNGLIQSANLINLTAKTLVSEGNIKTTGDLNISLQDSFTLNKAFSVGNHLNFSTKGDFANNSALQVKGNVNISANQITNNRDAEISANHTALNTETLINRGLIDGYKTHVYGKNVTNIGTGRIYGDYLVFNSEYLNNLNENKSSATIGARERLDFAVDKISNHKGSSIISLGNIYFGGKLDDNQQAIGQGSLVENHNALIEAMGDISLNVKKVENLHNLLEVEMRETSKTPVFEYGFANEPTRYAQEGITKVKRGDSGGGLNKKVRNLYALRLPNGRESESWREYNYTRTINETMVIPAEYSEAQILSGGNIHFFSTDVKNYDSKILAHGEISLNNGGNIDNHATEGTVITTEKGRMSYFYNGRACAKKVFGKCIDHYRTTQSYSLPYVNRTETSKNLGLWDYGSLQSSNLTLSTEISSQNVAENVNLASTPREAHLPTSSLYTINPESPNGYFVETDPKFTQHRQWLSSDYMFNQLRHEHNNVHKRLGDGYYEQRLINEQINQLTGRRFLTGYNNELEQYKALMNEGVKYAKQFDLKLGIALTKEQMSELTTDMVWFVNKVFTLPNGQKVTALVPQVYLVPRHSDIKAQGALISANTIIGTLDNVQNSGVIAGRKLTQINAEQINNQGIILGDTVDLSAKQHLINLGGKIEAVDKLSLSAGKNLEIASTLRETKTSTDFARRVVDKMSQLKVSGEKGKLSLQADGDLTVKGALIESQGNIEAIAKNIESATLAVYNKEHYNADADNYYRLNQKTEVGSQFTAKNSVVLLAEQDIRLRQAELSSKQADVTLQSSKGNIDIVAGKTKEQVANSIKSSAKGLFSSSTELTRHQHHYTETAGSNIDGESVKVLAEQGKVQVSGSAIVGEQDVAIVAKNGIDIVAETNLSKEQDEHYSRKSGLLGSGGGIGFTIGQKKERTEQEQQTESVAHSQVGSLKGNVTLLTEGDYKQVGSIVTAQHGNATIMAKKVDIEAAGLDYISHYKRTFEQKGLTIAINIPAVQATLAAKNTVSAVKKVGESKNNRINALAAANVGFDALRTVEQAGQAMDATKALANGNMADANISVSITYGQQKNVQSTDTQGTKAEASQINAGKAVNIIAQGSGENSDINVVGSYISGKKSTALSAENAINLLAKEQHHQERSKNKSSGFNAGVAVSYGSNGFAFGITAGGNYGKGYGNGDETSWLASKVGSLQSQTSLSSQKETNIKGSQVLGNKINLKAQNLNIESLQDTMTYKGKQQNVSAQATVGYGASISGSYNQSKVNADYASVKTQAGLFAGDEGFDVEVKKHTDLKGAIITSTSQAEQQNKNRFSTGTLTYSDIENHSSHNASGFGLSGGVTVSGGEAPKEVGGVKLKQIGQNHKDDSSKVEFGGVAGVGSQGNWGIAKGLATALAGYVNDNGSENGYTTSAITTSNIQIQDNQAQQSLTGKTAKQTAEEINRTYVHQDVNKTDVTKVRSDLEQDLAIAGDFVDKLSERGDVIHYKMEKNEDSLFSIQNQTQNCNHLSCLDFNKDNSQELKEIIYGEAILTDEQARLLSKVATAGMLNLERKDKVSSAILYDDDLGSLSETGVIANRGSAGIVNEFLFTGFERFRAWADVPSVFGASNATRDKVQILKKLDEYNAYVEKQRKSAINATSLSHSLGVSGDKNTLNWARHLNLSFPNTEMSYLHLGGSYPSEEIDKEAKALFKNVETRYIGVDGDTVYSGILGYFIGNNKNATPNRANLPFLKVHSDANQNINNLHYIYKIDANGNKENEWKDKEKLLNDIYLNGIRKFNNLPKGE</sequence>